<dbReference type="AlphaFoldDB" id="A0A7W7P024"/>
<dbReference type="PANTHER" id="PTHR23028">
    <property type="entry name" value="ACETYLTRANSFERASE"/>
    <property type="match status" value="1"/>
</dbReference>
<dbReference type="GO" id="GO:0016020">
    <property type="term" value="C:membrane"/>
    <property type="evidence" value="ECO:0007669"/>
    <property type="project" value="TreeGrafter"/>
</dbReference>
<feature type="transmembrane region" description="Helical" evidence="1">
    <location>
        <begin position="252"/>
        <end position="268"/>
    </location>
</feature>
<feature type="domain" description="Acyltransferase 3" evidence="2">
    <location>
        <begin position="8"/>
        <end position="335"/>
    </location>
</feature>
<keyword evidence="1" id="KW-1133">Transmembrane helix</keyword>
<feature type="transmembrane region" description="Helical" evidence="1">
    <location>
        <begin position="46"/>
        <end position="65"/>
    </location>
</feature>
<keyword evidence="1" id="KW-0472">Membrane</keyword>
<dbReference type="InterPro" id="IPR050879">
    <property type="entry name" value="Acyltransferase_3"/>
</dbReference>
<proteinExistence type="predicted"/>
<evidence type="ECO:0000259" key="2">
    <source>
        <dbReference type="Pfam" id="PF01757"/>
    </source>
</evidence>
<feature type="transmembrane region" description="Helical" evidence="1">
    <location>
        <begin position="220"/>
        <end position="240"/>
    </location>
</feature>
<reference evidence="3 4" key="1">
    <citation type="submission" date="2020-08" db="EMBL/GenBank/DDBJ databases">
        <title>Functional genomics of gut bacteria from endangered species of beetles.</title>
        <authorList>
            <person name="Carlos-Shanley C."/>
        </authorList>
    </citation>
    <scope>NUCLEOTIDE SEQUENCE [LARGE SCALE GENOMIC DNA]</scope>
    <source>
        <strain evidence="3 4">S00179</strain>
    </source>
</reference>
<protein>
    <submittedName>
        <fullName evidence="3">Peptidoglycan/LPS O-acetylase OafA/YrhL</fullName>
    </submittedName>
</protein>
<evidence type="ECO:0000256" key="1">
    <source>
        <dbReference type="SAM" id="Phobius"/>
    </source>
</evidence>
<dbReference type="Proteomes" id="UP000566995">
    <property type="component" value="Unassembled WGS sequence"/>
</dbReference>
<evidence type="ECO:0000313" key="3">
    <source>
        <dbReference type="EMBL" id="MBB4863363.1"/>
    </source>
</evidence>
<dbReference type="EMBL" id="JACHLI010000006">
    <property type="protein sequence ID" value="MBB4863363.1"/>
    <property type="molecule type" value="Genomic_DNA"/>
</dbReference>
<feature type="transmembrane region" description="Helical" evidence="1">
    <location>
        <begin position="321"/>
        <end position="339"/>
    </location>
</feature>
<dbReference type="GO" id="GO:0016747">
    <property type="term" value="F:acyltransferase activity, transferring groups other than amino-acyl groups"/>
    <property type="evidence" value="ECO:0007669"/>
    <property type="project" value="InterPro"/>
</dbReference>
<accession>A0A7W7P024</accession>
<feature type="transmembrane region" description="Helical" evidence="1">
    <location>
        <begin position="9"/>
        <end position="26"/>
    </location>
</feature>
<sequence>MDMKLRQLTSLRFFAAFGVFLCHFFQGTKETSSYLVDVVRVFTLEGAAFVGFFYILSGFIISYSYNPDSKPFNKLGFLYKRFARIYPVHILLLVVFATLFVGGFEYVDKFHFLLNATLLQAWHPEMSVFWGFNAVSWSLSCEVFFYLAFMFLVFFSTRAIVWMIVLYLVVLAVLQLVYLDVTQYWVFDVNPAARLIDFLIGILIFRIYDANSAAWLNWRTASCLEVGSVIFIVASMVAAIKLNIPQNLRFDLFYLAPMTFCVFVFAYGRGVISRILSGKVFVYLGEASFCLYMVHLMFLGYVTGRYFSYDINDPASVAAQLALMVVLVLGISCVLHSAYEKPANSLLLKAWGRFRSSPAKLSATNN</sequence>
<feature type="transmembrane region" description="Helical" evidence="1">
    <location>
        <begin position="160"/>
        <end position="179"/>
    </location>
</feature>
<organism evidence="3 4">
    <name type="scientific">Pseudomonas nitroreducens</name>
    <dbReference type="NCBI Taxonomy" id="46680"/>
    <lineage>
        <taxon>Bacteria</taxon>
        <taxon>Pseudomonadati</taxon>
        <taxon>Pseudomonadota</taxon>
        <taxon>Gammaproteobacteria</taxon>
        <taxon>Pseudomonadales</taxon>
        <taxon>Pseudomonadaceae</taxon>
        <taxon>Pseudomonas</taxon>
    </lineage>
</organism>
<feature type="transmembrane region" description="Helical" evidence="1">
    <location>
        <begin position="280"/>
        <end position="301"/>
    </location>
</feature>
<evidence type="ECO:0000313" key="4">
    <source>
        <dbReference type="Proteomes" id="UP000566995"/>
    </source>
</evidence>
<comment type="caution">
    <text evidence="3">The sequence shown here is derived from an EMBL/GenBank/DDBJ whole genome shotgun (WGS) entry which is preliminary data.</text>
</comment>
<dbReference type="InterPro" id="IPR002656">
    <property type="entry name" value="Acyl_transf_3_dom"/>
</dbReference>
<feature type="transmembrane region" description="Helical" evidence="1">
    <location>
        <begin position="191"/>
        <end position="208"/>
    </location>
</feature>
<feature type="transmembrane region" description="Helical" evidence="1">
    <location>
        <begin position="127"/>
        <end position="153"/>
    </location>
</feature>
<gene>
    <name evidence="3" type="ORF">HNP46_002210</name>
</gene>
<dbReference type="RefSeq" id="WP_184588673.1">
    <property type="nucleotide sequence ID" value="NZ_JACHLI010000006.1"/>
</dbReference>
<keyword evidence="1" id="KW-0812">Transmembrane</keyword>
<dbReference type="Pfam" id="PF01757">
    <property type="entry name" value="Acyl_transf_3"/>
    <property type="match status" value="1"/>
</dbReference>
<dbReference type="GO" id="GO:0000271">
    <property type="term" value="P:polysaccharide biosynthetic process"/>
    <property type="evidence" value="ECO:0007669"/>
    <property type="project" value="TreeGrafter"/>
</dbReference>
<dbReference type="PANTHER" id="PTHR23028:SF53">
    <property type="entry name" value="ACYL_TRANSF_3 DOMAIN-CONTAINING PROTEIN"/>
    <property type="match status" value="1"/>
</dbReference>
<name>A0A7W7P024_PSENT</name>
<feature type="transmembrane region" description="Helical" evidence="1">
    <location>
        <begin position="86"/>
        <end position="107"/>
    </location>
</feature>